<dbReference type="GO" id="GO:0004252">
    <property type="term" value="F:serine-type endopeptidase activity"/>
    <property type="evidence" value="ECO:0007669"/>
    <property type="project" value="UniProtKB-UniRule"/>
</dbReference>
<keyword evidence="14" id="KW-0472">Membrane</keyword>
<evidence type="ECO:0000256" key="5">
    <source>
        <dbReference type="ARBA" id="ARBA00022729"/>
    </source>
</evidence>
<evidence type="ECO:0000259" key="15">
    <source>
        <dbReference type="PROSITE" id="PS50847"/>
    </source>
</evidence>
<dbReference type="InterPro" id="IPR051048">
    <property type="entry name" value="Peptidase_S8/S53_subtilisin"/>
</dbReference>
<name>A0A1M6I1S0_9CLOT</name>
<keyword evidence="8 11" id="KW-0720">Serine protease</keyword>
<evidence type="ECO:0000256" key="6">
    <source>
        <dbReference type="ARBA" id="ARBA00022737"/>
    </source>
</evidence>
<dbReference type="GO" id="GO:0006508">
    <property type="term" value="P:proteolysis"/>
    <property type="evidence" value="ECO:0007669"/>
    <property type="project" value="UniProtKB-KW"/>
</dbReference>
<evidence type="ECO:0000313" key="16">
    <source>
        <dbReference type="EMBL" id="SHJ28413.1"/>
    </source>
</evidence>
<feature type="active site" description="Charge relay system" evidence="10 11">
    <location>
        <position position="263"/>
    </location>
</feature>
<dbReference type="PROSITE" id="PS00136">
    <property type="entry name" value="SUBTILASE_ASP"/>
    <property type="match status" value="1"/>
</dbReference>
<evidence type="ECO:0000256" key="4">
    <source>
        <dbReference type="ARBA" id="ARBA00022670"/>
    </source>
</evidence>
<dbReference type="Pfam" id="PF05922">
    <property type="entry name" value="Inhibitor_I9"/>
    <property type="match status" value="1"/>
</dbReference>
<keyword evidence="4 11" id="KW-0645">Protease</keyword>
<dbReference type="InterPro" id="IPR015500">
    <property type="entry name" value="Peptidase_S8_subtilisin-rel"/>
</dbReference>
<gene>
    <name evidence="16" type="ORF">SAMN05444401_2599</name>
</gene>
<dbReference type="STRING" id="1121298.SAMN05444401_2599"/>
<dbReference type="InterPro" id="IPR019931">
    <property type="entry name" value="LPXTG_anchor"/>
</dbReference>
<dbReference type="Gene3D" id="2.60.40.1710">
    <property type="entry name" value="Subtilisin-like superfamily"/>
    <property type="match status" value="1"/>
</dbReference>
<dbReference type="InterPro" id="IPR023828">
    <property type="entry name" value="Peptidase_S8_Ser-AS"/>
</dbReference>
<dbReference type="InterPro" id="IPR022398">
    <property type="entry name" value="Peptidase_S8_His-AS"/>
</dbReference>
<dbReference type="Pfam" id="PF02225">
    <property type="entry name" value="PA"/>
    <property type="match status" value="1"/>
</dbReference>
<dbReference type="GO" id="GO:0016020">
    <property type="term" value="C:membrane"/>
    <property type="evidence" value="ECO:0007669"/>
    <property type="project" value="InterPro"/>
</dbReference>
<dbReference type="InterPro" id="IPR000209">
    <property type="entry name" value="Peptidase_S8/S53_dom"/>
</dbReference>
<dbReference type="PROSITE" id="PS51892">
    <property type="entry name" value="SUBTILASE"/>
    <property type="match status" value="1"/>
</dbReference>
<feature type="active site" description="Charge relay system" evidence="10 11">
    <location>
        <position position="192"/>
    </location>
</feature>
<sequence>MIKNFRKTTLKLFSLVLALLLGLGGFTRVSAVENTPEKLDKAKIQRMKEELSKLPREKVSKIEAGKQNPEELVRVIVEMTEKPAAEKFSKSLKASPQEINSVKETQKIVKDKAKTLQGASIRHSYGNLVNGFSMDVKRKEIDKLKKMAGVKSVKEVNRYELDMTSAKNLTQAYEAWEKYNLKGEGMLVSIVDTGVDYRHKDMKAPKDSSKLKLTKANIDELKKSGVLKAGKDTETYFTDKIPYGYNYADKNNEVIDKRPDAGHGMHVSGIVGADGDENEVKNGQAVQGVAPEAQLLAMKVFSNGPRGKSAYTDDIVAAIEDSVTLGADIINMSLGSPAGFQDEDDIEQKAIFNATNKGVTVVVSAGNSSYSTAPYRDSTMKDISTVGAPALSKDALMVANYQNPKVTSYAVSFLNESEIELSKTPYTNHTFSFENNKKYEMVNCGVGKPENFTGKDLNGKVALIIRGEIAFTEKILNAQKANAIGVIIYNNGANGDALLNMATDPAINIPAIFIGNTVGKSIAEKLDKNELVKFIFTGATMSQDNPEANDYDDSTSWGAAPNLEFKPQIAGPGGNIFSTVNDNRYENMSGTSMAAPHVSGGMALILQSIKAYNNTLNGRGLVDYAKNIAMNTSSVKMDSKGVPYSPRRQGSGVIQISNAIKNKVTATYKGNAAVSLKEIKEKKVSFTIDLNNYGDKDVTYTLETIKGVLTSIQMGKTNEMASDTILDSKDASMSFDAESVTVKANGSAKVNVTLNIGNDLETEKFLEGYIKFNSANSEENPSLVVPFMGYYGDWSKEKIVNYTAWENADTLMADIDKNGQFEGAPALVSKAALFLANGDGYAIADPDVIAISPNDDGDYDEVIPYLYMLRNSKKIITEVLDKNGNVVVNAGEDNNVRKQIYNASNGSGKSPILRENLKWNGKIYNSSKGEYEVVPEGEYKLNIKSYVDLPGAKSQDFVIPVKVDVTAPNIEILSPKNSETTTYNVQWKESDNLSGVDVRGIFVNGNFIRDAKINYNKDTKIYSADVILKDGVANDVMVVALDNANNFGYSQITVQAGKIVPCVITFDNNDFASASMELTEKGLTPAGKYIITGKLTSQPKVFTIAKKDVKINKDLTFSIELDGKEFKQGLNYIPVYAENSDGSVANVLVEGEKSPANYSVKLYYDSEAPIINLTAPLLNKSGQASVNKDEVTLKGVVSDSGMGYTFYINGEVVKRVEVEANYGHEATAYNFEKTISVKNGDILELKAIDLFGHKTVKTVKVIVDKETPVVAVTGVENEKVYNTSVAPVIKVDDVEAEVTAVLNGKEYDGKEITEEGKYELVITAVDKAGNKAEAVVKFSIDKTAPKITVTGAENGKAYNTSIAPIIKVDEEATITTTLNGKEYDGKEITEEGNYELAIGAVDKAGNKTEVLVKFSIDKTAPKVELTGVEDEKAYNTSINPVIKVNDKEATVTTTLNGKPYDGKEISEEGKYELVVTAVDKANNKTEVLVKFVIDKTAPIIQVKGIEAGKVYDKEVTPIISVNEKDAAVKFMLDGQEYDGKSPISKIGKHKIEITATDLAGNTSNLVVEFEIKAASNNGGNNNSGGNTGGSNTNNNNTGKPSTGTTNNDKLAKTGSSINKNLLVFGGATLLVVGVFLAIRKKTRKEN</sequence>
<accession>A0A1M6I1S0</accession>
<comment type="similarity">
    <text evidence="1 11 12">Belongs to the peptidase S8 family.</text>
</comment>
<dbReference type="PANTHER" id="PTHR43399">
    <property type="entry name" value="SUBTILISIN-RELATED"/>
    <property type="match status" value="1"/>
</dbReference>
<dbReference type="SUPFAM" id="SSF52743">
    <property type="entry name" value="Subtilisin-like"/>
    <property type="match status" value="1"/>
</dbReference>
<feature type="transmembrane region" description="Helical" evidence="14">
    <location>
        <begin position="1621"/>
        <end position="1638"/>
    </location>
</feature>
<dbReference type="Gene3D" id="3.40.50.200">
    <property type="entry name" value="Peptidase S8/S53 domain"/>
    <property type="match status" value="1"/>
</dbReference>
<dbReference type="EMBL" id="FQZO01000004">
    <property type="protein sequence ID" value="SHJ28413.1"/>
    <property type="molecule type" value="Genomic_DNA"/>
</dbReference>
<dbReference type="PANTHER" id="PTHR43399:SF4">
    <property type="entry name" value="CELL WALL-ASSOCIATED PROTEASE"/>
    <property type="match status" value="1"/>
</dbReference>
<evidence type="ECO:0000256" key="3">
    <source>
        <dbReference type="ARBA" id="ARBA00022525"/>
    </source>
</evidence>
<dbReference type="CDD" id="cd07475">
    <property type="entry name" value="Peptidases_S8_C5a_Peptidase"/>
    <property type="match status" value="1"/>
</dbReference>
<evidence type="ECO:0000256" key="14">
    <source>
        <dbReference type="SAM" id="Phobius"/>
    </source>
</evidence>
<reference evidence="16 17" key="1">
    <citation type="submission" date="2016-11" db="EMBL/GenBank/DDBJ databases">
        <authorList>
            <person name="Jaros S."/>
            <person name="Januszkiewicz K."/>
            <person name="Wedrychowicz H."/>
        </authorList>
    </citation>
    <scope>NUCLEOTIDE SEQUENCE [LARGE SCALE GENOMIC DNA]</scope>
    <source>
        <strain evidence="16 17">DSM 21864</strain>
    </source>
</reference>
<evidence type="ECO:0000256" key="8">
    <source>
        <dbReference type="ARBA" id="ARBA00022825"/>
    </source>
</evidence>
<dbReference type="PROSITE" id="PS00137">
    <property type="entry name" value="SUBTILASE_HIS"/>
    <property type="match status" value="1"/>
</dbReference>
<dbReference type="InterPro" id="IPR010435">
    <property type="entry name" value="C5a/SBT2-like_Fn3"/>
</dbReference>
<keyword evidence="14" id="KW-0812">Transmembrane</keyword>
<evidence type="ECO:0000256" key="13">
    <source>
        <dbReference type="SAM" id="MobiDB-lite"/>
    </source>
</evidence>
<protein>
    <submittedName>
        <fullName evidence="16">Lactocepin</fullName>
    </submittedName>
</protein>
<evidence type="ECO:0000256" key="9">
    <source>
        <dbReference type="ARBA" id="ARBA00023088"/>
    </source>
</evidence>
<dbReference type="InterPro" id="IPR010259">
    <property type="entry name" value="S8pro/Inhibitor_I9"/>
</dbReference>
<dbReference type="Gene3D" id="3.30.70.80">
    <property type="entry name" value="Peptidase S8 propeptide/proteinase inhibitor I9"/>
    <property type="match status" value="1"/>
</dbReference>
<dbReference type="PRINTS" id="PR00723">
    <property type="entry name" value="SUBTILISIN"/>
</dbReference>
<feature type="region of interest" description="Disordered" evidence="13">
    <location>
        <begin position="1576"/>
        <end position="1611"/>
    </location>
</feature>
<dbReference type="InterPro" id="IPR023827">
    <property type="entry name" value="Peptidase_S8_Asp-AS"/>
</dbReference>
<dbReference type="InterPro" id="IPR003137">
    <property type="entry name" value="PA_domain"/>
</dbReference>
<keyword evidence="14" id="KW-1133">Transmembrane helix</keyword>
<evidence type="ECO:0000256" key="12">
    <source>
        <dbReference type="RuleBase" id="RU003355"/>
    </source>
</evidence>
<proteinExistence type="inferred from homology"/>
<keyword evidence="7 11" id="KW-0378">Hydrolase</keyword>
<keyword evidence="17" id="KW-1185">Reference proteome</keyword>
<dbReference type="SUPFAM" id="SSF52025">
    <property type="entry name" value="PA domain"/>
    <property type="match status" value="1"/>
</dbReference>
<dbReference type="Pfam" id="PF12245">
    <property type="entry name" value="Big_3_2"/>
    <property type="match status" value="1"/>
</dbReference>
<evidence type="ECO:0000256" key="1">
    <source>
        <dbReference type="ARBA" id="ARBA00011073"/>
    </source>
</evidence>
<dbReference type="InterPro" id="IPR046450">
    <property type="entry name" value="PA_dom_sf"/>
</dbReference>
<dbReference type="InterPro" id="IPR034216">
    <property type="entry name" value="C5a_Peptidase"/>
</dbReference>
<dbReference type="InterPro" id="IPR037045">
    <property type="entry name" value="S8pro/Inhibitor_I9_sf"/>
</dbReference>
<dbReference type="OrthoDB" id="9762689at2"/>
<dbReference type="CDD" id="cd02133">
    <property type="entry name" value="PA_C5a_like"/>
    <property type="match status" value="1"/>
</dbReference>
<organism evidence="16 17">
    <name type="scientific">Clostridium amylolyticum</name>
    <dbReference type="NCBI Taxonomy" id="1121298"/>
    <lineage>
        <taxon>Bacteria</taxon>
        <taxon>Bacillati</taxon>
        <taxon>Bacillota</taxon>
        <taxon>Clostridia</taxon>
        <taxon>Eubacteriales</taxon>
        <taxon>Clostridiaceae</taxon>
        <taxon>Clostridium</taxon>
    </lineage>
</organism>
<evidence type="ECO:0000256" key="10">
    <source>
        <dbReference type="PIRSR" id="PIRSR615500-1"/>
    </source>
</evidence>
<evidence type="ECO:0000256" key="2">
    <source>
        <dbReference type="ARBA" id="ARBA00022512"/>
    </source>
</evidence>
<keyword evidence="6" id="KW-0677">Repeat</keyword>
<evidence type="ECO:0000313" key="17">
    <source>
        <dbReference type="Proteomes" id="UP000184080"/>
    </source>
</evidence>
<keyword evidence="3" id="KW-0964">Secreted</keyword>
<feature type="compositionally biased region" description="Low complexity" evidence="13">
    <location>
        <begin position="1589"/>
        <end position="1607"/>
    </location>
</feature>
<evidence type="ECO:0000256" key="7">
    <source>
        <dbReference type="ARBA" id="ARBA00022801"/>
    </source>
</evidence>
<dbReference type="Pfam" id="PF00082">
    <property type="entry name" value="Peptidase_S8"/>
    <property type="match status" value="1"/>
</dbReference>
<dbReference type="Gene3D" id="3.50.30.30">
    <property type="match status" value="1"/>
</dbReference>
<feature type="domain" description="Gram-positive cocci surface proteins LPxTG" evidence="15">
    <location>
        <begin position="1610"/>
        <end position="1646"/>
    </location>
</feature>
<dbReference type="Pfam" id="PF06280">
    <property type="entry name" value="fn3_5"/>
    <property type="match status" value="1"/>
</dbReference>
<keyword evidence="5" id="KW-0732">Signal</keyword>
<evidence type="ECO:0000256" key="11">
    <source>
        <dbReference type="PROSITE-ProRule" id="PRU01240"/>
    </source>
</evidence>
<dbReference type="Proteomes" id="UP000184080">
    <property type="component" value="Unassembled WGS sequence"/>
</dbReference>
<keyword evidence="9" id="KW-0572">Peptidoglycan-anchor</keyword>
<dbReference type="InterPro" id="IPR036852">
    <property type="entry name" value="Peptidase_S8/S53_dom_sf"/>
</dbReference>
<dbReference type="RefSeq" id="WP_073007266.1">
    <property type="nucleotide sequence ID" value="NZ_FQZO01000004.1"/>
</dbReference>
<dbReference type="PROSITE" id="PS50847">
    <property type="entry name" value="GRAM_POS_ANCHORING"/>
    <property type="match status" value="1"/>
</dbReference>
<dbReference type="NCBIfam" id="TIGR01167">
    <property type="entry name" value="LPXTG_anchor"/>
    <property type="match status" value="1"/>
</dbReference>
<dbReference type="InterPro" id="IPR022038">
    <property type="entry name" value="Ig-like_bact"/>
</dbReference>
<keyword evidence="2" id="KW-0134">Cell wall</keyword>
<dbReference type="PROSITE" id="PS00138">
    <property type="entry name" value="SUBTILASE_SER"/>
    <property type="match status" value="1"/>
</dbReference>
<feature type="active site" description="Charge relay system" evidence="10 11">
    <location>
        <position position="592"/>
    </location>
</feature>